<dbReference type="PANTHER" id="PTHR34606:SF15">
    <property type="entry name" value="BON DOMAIN-CONTAINING PROTEIN"/>
    <property type="match status" value="1"/>
</dbReference>
<dbReference type="Proteomes" id="UP000479692">
    <property type="component" value="Unassembled WGS sequence"/>
</dbReference>
<feature type="compositionally biased region" description="Basic and acidic residues" evidence="1">
    <location>
        <begin position="435"/>
        <end position="444"/>
    </location>
</feature>
<reference evidence="3 4" key="1">
    <citation type="submission" date="2019-12" db="EMBL/GenBank/DDBJ databases">
        <authorList>
            <person name="Xu J."/>
        </authorList>
    </citation>
    <scope>NUCLEOTIDE SEQUENCE [LARGE SCALE GENOMIC DNA]</scope>
    <source>
        <strain evidence="3 4">HX-5-24</strain>
    </source>
</reference>
<dbReference type="Pfam" id="PF04972">
    <property type="entry name" value="BON"/>
    <property type="match status" value="1"/>
</dbReference>
<dbReference type="SMART" id="SM00749">
    <property type="entry name" value="BON"/>
    <property type="match status" value="1"/>
</dbReference>
<evidence type="ECO:0000313" key="3">
    <source>
        <dbReference type="EMBL" id="MUV12833.1"/>
    </source>
</evidence>
<protein>
    <submittedName>
        <fullName evidence="3">BON domain-containing protein</fullName>
    </submittedName>
</protein>
<accession>A0A7C9HPG2</accession>
<evidence type="ECO:0000256" key="1">
    <source>
        <dbReference type="SAM" id="MobiDB-lite"/>
    </source>
</evidence>
<keyword evidence="4" id="KW-1185">Reference proteome</keyword>
<feature type="compositionally biased region" description="Polar residues" evidence="1">
    <location>
        <begin position="210"/>
        <end position="222"/>
    </location>
</feature>
<dbReference type="Gene3D" id="3.30.1340.30">
    <property type="match status" value="1"/>
</dbReference>
<proteinExistence type="predicted"/>
<feature type="region of interest" description="Disordered" evidence="1">
    <location>
        <begin position="144"/>
        <end position="183"/>
    </location>
</feature>
<dbReference type="PROSITE" id="PS50914">
    <property type="entry name" value="BON"/>
    <property type="match status" value="1"/>
</dbReference>
<feature type="compositionally biased region" description="Polar residues" evidence="1">
    <location>
        <begin position="422"/>
        <end position="434"/>
    </location>
</feature>
<dbReference type="InterPro" id="IPR051686">
    <property type="entry name" value="Lipoprotein_DolP"/>
</dbReference>
<dbReference type="InterPro" id="IPR014004">
    <property type="entry name" value="Transpt-assoc_nodulatn_dom_bac"/>
</dbReference>
<dbReference type="PANTHER" id="PTHR34606">
    <property type="entry name" value="BON DOMAIN-CONTAINING PROTEIN"/>
    <property type="match status" value="1"/>
</dbReference>
<feature type="compositionally biased region" description="Basic and acidic residues" evidence="1">
    <location>
        <begin position="227"/>
        <end position="247"/>
    </location>
</feature>
<feature type="compositionally biased region" description="Gly residues" evidence="1">
    <location>
        <begin position="171"/>
        <end position="183"/>
    </location>
</feature>
<dbReference type="InterPro" id="IPR007055">
    <property type="entry name" value="BON_dom"/>
</dbReference>
<feature type="domain" description="BON" evidence="2">
    <location>
        <begin position="354"/>
        <end position="422"/>
    </location>
</feature>
<comment type="caution">
    <text evidence="3">The sequence shown here is derived from an EMBL/GenBank/DDBJ whole genome shotgun (WGS) entry which is preliminary data.</text>
</comment>
<gene>
    <name evidence="3" type="ORF">GN331_01275</name>
</gene>
<feature type="region of interest" description="Disordered" evidence="1">
    <location>
        <begin position="210"/>
        <end position="281"/>
    </location>
</feature>
<dbReference type="EMBL" id="WOXT01000001">
    <property type="protein sequence ID" value="MUV12833.1"/>
    <property type="molecule type" value="Genomic_DNA"/>
</dbReference>
<evidence type="ECO:0000313" key="4">
    <source>
        <dbReference type="Proteomes" id="UP000479692"/>
    </source>
</evidence>
<dbReference type="AlphaFoldDB" id="A0A7C9HPG2"/>
<name>A0A7C9HPG2_9GAMM</name>
<organism evidence="3 4">
    <name type="scientific">Noviluteimonas gilva</name>
    <dbReference type="NCBI Taxonomy" id="2682097"/>
    <lineage>
        <taxon>Bacteria</taxon>
        <taxon>Pseudomonadati</taxon>
        <taxon>Pseudomonadota</taxon>
        <taxon>Gammaproteobacteria</taxon>
        <taxon>Lysobacterales</taxon>
        <taxon>Lysobacteraceae</taxon>
        <taxon>Noviluteimonas</taxon>
    </lineage>
</organism>
<evidence type="ECO:0000259" key="2">
    <source>
        <dbReference type="PROSITE" id="PS50914"/>
    </source>
</evidence>
<sequence length="444" mass="49627">MCASTPLPRSTAASMRVRQARVRAGSSTSWRAAKALIWTAFKTLRRSWTPSRKECGVASCSWGSSVTAFPLAEERALSPKTCLTGVRRNPFPAPCIHVASHRHVTVSLVFSGGGVQDNAKQESCMNHKDRDRDHRYARSLRDTYNPEPQWLRQDRENRTWGSQRDEEFESGIGGSQYGGSEYGYGGSGRGSYAGSGREWGENAQGYNAQGYNTQSYNTQGAGTNRDFGGRDYGQRDQQRMREEREYQQRSFGSGRNAPSREAQQDDRPGYETSGWDDNLETGQRRYEPFHVGTGMGLGTDSQYGREREFGQSYGHASGYGGHGGWDLGTHQRDIGGSSSRQSFRGMGPSHYKRADERIRDDIYERLTDSHVIDARSITVDVNEGNVTLTGTVNERRMRYAAEDLVERVGGVANINNQLRVQAQETTLQQPSSSIEKTKLDDKRH</sequence>
<feature type="region of interest" description="Disordered" evidence="1">
    <location>
        <begin position="422"/>
        <end position="444"/>
    </location>
</feature>